<dbReference type="PANTHER" id="PTHR28094:SF1">
    <property type="entry name" value="MEIOTICALLY UP-REGULATED GENE 113 PROTEIN"/>
    <property type="match status" value="1"/>
</dbReference>
<dbReference type="Proteomes" id="UP000799757">
    <property type="component" value="Unassembled WGS sequence"/>
</dbReference>
<dbReference type="InterPro" id="IPR018306">
    <property type="entry name" value="Phage_T5_Orf172_DNA-bd"/>
</dbReference>
<dbReference type="AlphaFoldDB" id="A0A6A6XG80"/>
<dbReference type="OrthoDB" id="2417614at2759"/>
<proteinExistence type="predicted"/>
<evidence type="ECO:0000259" key="2">
    <source>
        <dbReference type="SMART" id="SM00974"/>
    </source>
</evidence>
<dbReference type="PANTHER" id="PTHR28094">
    <property type="entry name" value="MEIOTICALLY UP-REGULATED GENE 113 PROTEIN"/>
    <property type="match status" value="1"/>
</dbReference>
<feature type="region of interest" description="Disordered" evidence="1">
    <location>
        <begin position="238"/>
        <end position="269"/>
    </location>
</feature>
<feature type="compositionally biased region" description="Basic residues" evidence="1">
    <location>
        <begin position="653"/>
        <end position="668"/>
    </location>
</feature>
<keyword evidence="4" id="KW-1185">Reference proteome</keyword>
<evidence type="ECO:0000313" key="4">
    <source>
        <dbReference type="Proteomes" id="UP000799757"/>
    </source>
</evidence>
<reference evidence="3" key="1">
    <citation type="journal article" date="2020" name="Stud. Mycol.">
        <title>101 Dothideomycetes genomes: a test case for predicting lifestyles and emergence of pathogens.</title>
        <authorList>
            <person name="Haridas S."/>
            <person name="Albert R."/>
            <person name="Binder M."/>
            <person name="Bloem J."/>
            <person name="Labutti K."/>
            <person name="Salamov A."/>
            <person name="Andreopoulos B."/>
            <person name="Baker S."/>
            <person name="Barry K."/>
            <person name="Bills G."/>
            <person name="Bluhm B."/>
            <person name="Cannon C."/>
            <person name="Castanera R."/>
            <person name="Culley D."/>
            <person name="Daum C."/>
            <person name="Ezra D."/>
            <person name="Gonzalez J."/>
            <person name="Henrissat B."/>
            <person name="Kuo A."/>
            <person name="Liang C."/>
            <person name="Lipzen A."/>
            <person name="Lutzoni F."/>
            <person name="Magnuson J."/>
            <person name="Mondo S."/>
            <person name="Nolan M."/>
            <person name="Ohm R."/>
            <person name="Pangilinan J."/>
            <person name="Park H.-J."/>
            <person name="Ramirez L."/>
            <person name="Alfaro M."/>
            <person name="Sun H."/>
            <person name="Tritt A."/>
            <person name="Yoshinaga Y."/>
            <person name="Zwiers L.-H."/>
            <person name="Turgeon B."/>
            <person name="Goodwin S."/>
            <person name="Spatafora J."/>
            <person name="Crous P."/>
            <person name="Grigoriev I."/>
        </authorList>
    </citation>
    <scope>NUCLEOTIDE SEQUENCE</scope>
    <source>
        <strain evidence="3">CBS 109.77</strain>
    </source>
</reference>
<sequence length="668" mass="74000">MDPCVSTESTQVLRAAAGPCAGSNNTRDNCENLQQDVDIFNTSIKNCFGPVETSKPERGILNSNPAIHNPGDAVGPKSSPTGISPDCLPNFDLGTPLVLSPTETVSAASSPGAGNDIWDSPETPSHRLIGKPGTEVFTPLTPPTTYGVSVEQTPSLTAPKSLFAAVIKDASIFGKEAARITRSGDEDEWKEHIPSGDYFHPKRLNLTKDFQAIGEANARAGRANYNLNPSFNFSLSAYDTPSQKHPKSKIPDSSKVGDATSQVKVESTEEKVEAKNIPRARKSRTDLQVVLEHIVPSSIHTRLRNKTDQCVASIVKKPDARCTNNAQGPLDIVNETFQNISTCIKETNYTALLEQIERLVHAAMCGSHQIAALTGPKSDPRMAKLKGLVSNLMHISNEDRSKFVTWINAIANINLPPGEQNATNDDLSIKIEPATSKSYTARKTPALPSTGNATATDVTATLSYAPTFRPYLPKCTAKLSVSEALRSRITEPLNITDLKDGFIYIFWDKENFGKVKIGRTDNIDRRLKEWSRKCKHTYSYHRPSKTGEFAEIPHVSRVERLIHIELKEHREQRACKACGETHKEWFDIREEAHVVKIFQKWQKWITQKPYALDRESGKWKLRPEMLDTLPEVCEPVPLELTQQTPRPRSGGVKPKRGVNTKGGRRYIR</sequence>
<feature type="region of interest" description="Disordered" evidence="1">
    <location>
        <begin position="640"/>
        <end position="668"/>
    </location>
</feature>
<accession>A0A6A6XG80</accession>
<dbReference type="EMBL" id="MU001858">
    <property type="protein sequence ID" value="KAF2795456.1"/>
    <property type="molecule type" value="Genomic_DNA"/>
</dbReference>
<name>A0A6A6XG80_9PLEO</name>
<dbReference type="InterPro" id="IPR053006">
    <property type="entry name" value="Meiosis_regulatory"/>
</dbReference>
<feature type="domain" description="Bacteriophage T5 Orf172 DNA-binding" evidence="2">
    <location>
        <begin position="509"/>
        <end position="601"/>
    </location>
</feature>
<gene>
    <name evidence="3" type="ORF">K505DRAFT_302048</name>
</gene>
<dbReference type="SMART" id="SM00974">
    <property type="entry name" value="T5orf172"/>
    <property type="match status" value="1"/>
</dbReference>
<evidence type="ECO:0000256" key="1">
    <source>
        <dbReference type="SAM" id="MobiDB-lite"/>
    </source>
</evidence>
<evidence type="ECO:0000313" key="3">
    <source>
        <dbReference type="EMBL" id="KAF2795456.1"/>
    </source>
</evidence>
<organism evidence="3 4">
    <name type="scientific">Melanomma pulvis-pyrius CBS 109.77</name>
    <dbReference type="NCBI Taxonomy" id="1314802"/>
    <lineage>
        <taxon>Eukaryota</taxon>
        <taxon>Fungi</taxon>
        <taxon>Dikarya</taxon>
        <taxon>Ascomycota</taxon>
        <taxon>Pezizomycotina</taxon>
        <taxon>Dothideomycetes</taxon>
        <taxon>Pleosporomycetidae</taxon>
        <taxon>Pleosporales</taxon>
        <taxon>Melanommataceae</taxon>
        <taxon>Melanomma</taxon>
    </lineage>
</organism>
<protein>
    <submittedName>
        <fullName evidence="3">DUF1766-domain-containing protein</fullName>
    </submittedName>
</protein>
<dbReference type="Pfam" id="PF10544">
    <property type="entry name" value="T5orf172"/>
    <property type="match status" value="1"/>
</dbReference>